<dbReference type="PANTHER" id="PTHR31686:SF1">
    <property type="entry name" value="SULFITE EFFLUX PUMP SSU1"/>
    <property type="match status" value="1"/>
</dbReference>
<protein>
    <recommendedName>
        <fullName evidence="11">C4-dicarboxylate transporter/malic acid transport protein</fullName>
    </recommendedName>
</protein>
<evidence type="ECO:0000256" key="7">
    <source>
        <dbReference type="ARBA" id="ARBA00023136"/>
    </source>
</evidence>
<accession>I7ZH21</accession>
<evidence type="ECO:0000313" key="9">
    <source>
        <dbReference type="EMBL" id="EIT71204.1"/>
    </source>
</evidence>
<dbReference type="InterPro" id="IPR051629">
    <property type="entry name" value="Sulfite_efflux_TDT"/>
</dbReference>
<dbReference type="Gene3D" id="1.50.10.150">
    <property type="entry name" value="Voltage-dependent anion channel"/>
    <property type="match status" value="1"/>
</dbReference>
<evidence type="ECO:0000256" key="1">
    <source>
        <dbReference type="ARBA" id="ARBA00004651"/>
    </source>
</evidence>
<keyword evidence="4" id="KW-1003">Cell membrane</keyword>
<evidence type="ECO:0000256" key="6">
    <source>
        <dbReference type="ARBA" id="ARBA00022989"/>
    </source>
</evidence>
<feature type="transmembrane region" description="Helical" evidence="8">
    <location>
        <begin position="123"/>
        <end position="144"/>
    </location>
</feature>
<dbReference type="PATRIC" id="fig|1172194.4.peg.1290"/>
<dbReference type="InterPro" id="IPR004695">
    <property type="entry name" value="SLAC1/Mae1/Ssu1/TehA"/>
</dbReference>
<keyword evidence="7 8" id="KW-0472">Membrane</keyword>
<evidence type="ECO:0000256" key="3">
    <source>
        <dbReference type="ARBA" id="ARBA00022448"/>
    </source>
</evidence>
<feature type="transmembrane region" description="Helical" evidence="8">
    <location>
        <begin position="224"/>
        <end position="245"/>
    </location>
</feature>
<evidence type="ECO:0000313" key="10">
    <source>
        <dbReference type="Proteomes" id="UP000003704"/>
    </source>
</evidence>
<keyword evidence="6 8" id="KW-1133">Transmembrane helix</keyword>
<dbReference type="PANTHER" id="PTHR31686">
    <property type="match status" value="1"/>
</dbReference>
<feature type="transmembrane region" description="Helical" evidence="8">
    <location>
        <begin position="265"/>
        <end position="291"/>
    </location>
</feature>
<comment type="similarity">
    <text evidence="2">Belongs to the tellurite-resistance/dicarboxylate transporter (TDT) family.</text>
</comment>
<proteinExistence type="inferred from homology"/>
<dbReference type="Proteomes" id="UP000003704">
    <property type="component" value="Unassembled WGS sequence"/>
</dbReference>
<gene>
    <name evidence="9" type="ORF">WQQ_13410</name>
</gene>
<organism evidence="9 10">
    <name type="scientific">Hydrocarboniphaga effusa AP103</name>
    <dbReference type="NCBI Taxonomy" id="1172194"/>
    <lineage>
        <taxon>Bacteria</taxon>
        <taxon>Pseudomonadati</taxon>
        <taxon>Pseudomonadota</taxon>
        <taxon>Gammaproteobacteria</taxon>
        <taxon>Nevskiales</taxon>
        <taxon>Nevskiaceae</taxon>
        <taxon>Hydrocarboniphaga</taxon>
    </lineage>
</organism>
<dbReference type="EMBL" id="AKGD01000001">
    <property type="protein sequence ID" value="EIT71204.1"/>
    <property type="molecule type" value="Genomic_DNA"/>
</dbReference>
<keyword evidence="3" id="KW-0813">Transport</keyword>
<name>I7ZH21_9GAMM</name>
<keyword evidence="5 8" id="KW-0812">Transmembrane</keyword>
<evidence type="ECO:0000256" key="8">
    <source>
        <dbReference type="SAM" id="Phobius"/>
    </source>
</evidence>
<feature type="transmembrane region" description="Helical" evidence="8">
    <location>
        <begin position="51"/>
        <end position="73"/>
    </location>
</feature>
<dbReference type="STRING" id="1172194.WQQ_13410"/>
<dbReference type="GO" id="GO:0005886">
    <property type="term" value="C:plasma membrane"/>
    <property type="evidence" value="ECO:0007669"/>
    <property type="project" value="UniProtKB-SubCell"/>
</dbReference>
<keyword evidence="10" id="KW-1185">Reference proteome</keyword>
<sequence>MTASTFTLNDRHPLIEIVRQFTPNWFTVTMGTGILALAIERLPQRGALLHALAESLWLLNVLLFAACALMYAARWLLFTAEARRVFAHGTMSLFFGAVPMGFATIVNGLLAFGDERTLGFAQILWWIDSAMAAGCAVAIPYLMFTRHDHRLDTMTALWLMPVVACVVSAASGGLLVAKLPPSAAADRVFWLSYGLWAMSMLPAFGIQAVLFLRMALHKLPVRDAAATCWLSLGPVATAGFALLTLGDAAPMTLAVQEAPQLGEAARSFGLIAAALLWGASLWWFALATLITLGYLRQGLPFNLGWWAFTFPIGNFALCSLALGAHTGAAFFSTCGTALVVLLAAIWLVVATRTLHGAWRRQLFVAPCLAGRNEEGQATV</sequence>
<feature type="transmembrane region" description="Helical" evidence="8">
    <location>
        <begin position="21"/>
        <end position="39"/>
    </location>
</feature>
<feature type="transmembrane region" description="Helical" evidence="8">
    <location>
        <begin position="189"/>
        <end position="212"/>
    </location>
</feature>
<dbReference type="RefSeq" id="WP_007184295.1">
    <property type="nucleotide sequence ID" value="NZ_AKGD01000001.1"/>
</dbReference>
<feature type="transmembrane region" description="Helical" evidence="8">
    <location>
        <begin position="328"/>
        <end position="350"/>
    </location>
</feature>
<comment type="caution">
    <text evidence="9">The sequence shown here is derived from an EMBL/GenBank/DDBJ whole genome shotgun (WGS) entry which is preliminary data.</text>
</comment>
<evidence type="ECO:0008006" key="11">
    <source>
        <dbReference type="Google" id="ProtNLM"/>
    </source>
</evidence>
<dbReference type="AlphaFoldDB" id="I7ZH21"/>
<feature type="transmembrane region" description="Helical" evidence="8">
    <location>
        <begin position="156"/>
        <end position="177"/>
    </location>
</feature>
<dbReference type="OrthoDB" id="958273at2"/>
<dbReference type="Pfam" id="PF03595">
    <property type="entry name" value="SLAC1"/>
    <property type="match status" value="1"/>
</dbReference>
<comment type="subcellular location">
    <subcellularLocation>
        <location evidence="1">Cell membrane</location>
        <topology evidence="1">Multi-pass membrane protein</topology>
    </subcellularLocation>
</comment>
<reference evidence="9 10" key="1">
    <citation type="journal article" date="2012" name="J. Bacteriol.">
        <title>Genome Sequence of n-Alkane-Degrading Hydrocarboniphaga effusa Strain AP103T (ATCC BAA-332T).</title>
        <authorList>
            <person name="Chang H.K."/>
            <person name="Zylstra G.J."/>
            <person name="Chae J.C."/>
        </authorList>
    </citation>
    <scope>NUCLEOTIDE SEQUENCE [LARGE SCALE GENOMIC DNA]</scope>
    <source>
        <strain evidence="9 10">AP103</strain>
    </source>
</reference>
<feature type="transmembrane region" description="Helical" evidence="8">
    <location>
        <begin position="85"/>
        <end position="111"/>
    </location>
</feature>
<evidence type="ECO:0000256" key="2">
    <source>
        <dbReference type="ARBA" id="ARBA00008566"/>
    </source>
</evidence>
<feature type="transmembrane region" description="Helical" evidence="8">
    <location>
        <begin position="303"/>
        <end position="322"/>
    </location>
</feature>
<evidence type="ECO:0000256" key="4">
    <source>
        <dbReference type="ARBA" id="ARBA00022475"/>
    </source>
</evidence>
<dbReference type="InterPro" id="IPR038665">
    <property type="entry name" value="Voltage-dep_anion_channel_sf"/>
</dbReference>
<dbReference type="GO" id="GO:0000319">
    <property type="term" value="F:sulfite transmembrane transporter activity"/>
    <property type="evidence" value="ECO:0007669"/>
    <property type="project" value="TreeGrafter"/>
</dbReference>
<evidence type="ECO:0000256" key="5">
    <source>
        <dbReference type="ARBA" id="ARBA00022692"/>
    </source>
</evidence>
<dbReference type="CDD" id="cd09318">
    <property type="entry name" value="TDT_SSU1"/>
    <property type="match status" value="1"/>
</dbReference>